<dbReference type="OrthoDB" id="3676828at2759"/>
<dbReference type="GO" id="GO:0020037">
    <property type="term" value="F:heme binding"/>
    <property type="evidence" value="ECO:0007669"/>
    <property type="project" value="InterPro"/>
</dbReference>
<organism evidence="2 3">
    <name type="scientific">Aphanomyces stellatus</name>
    <dbReference type="NCBI Taxonomy" id="120398"/>
    <lineage>
        <taxon>Eukaryota</taxon>
        <taxon>Sar</taxon>
        <taxon>Stramenopiles</taxon>
        <taxon>Oomycota</taxon>
        <taxon>Saprolegniomycetes</taxon>
        <taxon>Saprolegniales</taxon>
        <taxon>Verrucalvaceae</taxon>
        <taxon>Aphanomyces</taxon>
    </lineage>
</organism>
<dbReference type="InterPro" id="IPR036396">
    <property type="entry name" value="Cyt_P450_sf"/>
</dbReference>
<evidence type="ECO:0000313" key="2">
    <source>
        <dbReference type="EMBL" id="VFT96472.1"/>
    </source>
</evidence>
<dbReference type="EMBL" id="VJMH01006714">
    <property type="protein sequence ID" value="KAF0688601.1"/>
    <property type="molecule type" value="Genomic_DNA"/>
</dbReference>
<accession>A0A485LEW0</accession>
<proteinExistence type="predicted"/>
<reference evidence="2 3" key="1">
    <citation type="submission" date="2019-03" db="EMBL/GenBank/DDBJ databases">
        <authorList>
            <person name="Gaulin E."/>
            <person name="Dumas B."/>
        </authorList>
    </citation>
    <scope>NUCLEOTIDE SEQUENCE [LARGE SCALE GENOMIC DNA]</scope>
    <source>
        <strain evidence="2">CBS 568.67</strain>
    </source>
</reference>
<dbReference type="Gene3D" id="1.10.630.10">
    <property type="entry name" value="Cytochrome P450"/>
    <property type="match status" value="1"/>
</dbReference>
<dbReference type="AlphaFoldDB" id="A0A485LEW0"/>
<dbReference type="GO" id="GO:0004497">
    <property type="term" value="F:monooxygenase activity"/>
    <property type="evidence" value="ECO:0007669"/>
    <property type="project" value="InterPro"/>
</dbReference>
<dbReference type="GO" id="GO:0016705">
    <property type="term" value="F:oxidoreductase activity, acting on paired donors, with incorporation or reduction of molecular oxygen"/>
    <property type="evidence" value="ECO:0007669"/>
    <property type="project" value="InterPro"/>
</dbReference>
<keyword evidence="3" id="KW-1185">Reference proteome</keyword>
<evidence type="ECO:0000313" key="1">
    <source>
        <dbReference type="EMBL" id="KAF0688601.1"/>
    </source>
</evidence>
<gene>
    <name evidence="2" type="primary">Aste57867_19774</name>
    <name evidence="1" type="ORF">As57867_019709</name>
    <name evidence="2" type="ORF">ASTE57867_19774</name>
</gene>
<dbReference type="EMBL" id="CAADRA010006737">
    <property type="protein sequence ID" value="VFT96472.1"/>
    <property type="molecule type" value="Genomic_DNA"/>
</dbReference>
<dbReference type="GO" id="GO:0005506">
    <property type="term" value="F:iron ion binding"/>
    <property type="evidence" value="ECO:0007669"/>
    <property type="project" value="InterPro"/>
</dbReference>
<reference evidence="1" key="2">
    <citation type="submission" date="2019-06" db="EMBL/GenBank/DDBJ databases">
        <title>Genomics analysis of Aphanomyces spp. identifies a new class of oomycete effector associated with host adaptation.</title>
        <authorList>
            <person name="Gaulin E."/>
        </authorList>
    </citation>
    <scope>NUCLEOTIDE SEQUENCE</scope>
    <source>
        <strain evidence="1">CBS 578.67</strain>
    </source>
</reference>
<name>A0A485LEW0_9STRA</name>
<protein>
    <submittedName>
        <fullName evidence="2">Aste57867_19774 protein</fullName>
    </submittedName>
</protein>
<sequence length="88" mass="9707">MDAILWGVVRLHFVTSGIILVTDPCVARYILATNMANFPRDGMLGGFDQEALFGTGLINANGSLHDEQRKRLNPLFLPSRVKTHIGDL</sequence>
<dbReference type="SUPFAM" id="SSF48264">
    <property type="entry name" value="Cytochrome P450"/>
    <property type="match status" value="1"/>
</dbReference>
<evidence type="ECO:0000313" key="3">
    <source>
        <dbReference type="Proteomes" id="UP000332933"/>
    </source>
</evidence>
<dbReference type="Proteomes" id="UP000332933">
    <property type="component" value="Unassembled WGS sequence"/>
</dbReference>